<organism evidence="1 2">
    <name type="scientific">Peptoniphilus lacrimalis 315-B</name>
    <dbReference type="NCBI Taxonomy" id="596330"/>
    <lineage>
        <taxon>Bacteria</taxon>
        <taxon>Bacillati</taxon>
        <taxon>Bacillota</taxon>
        <taxon>Tissierellia</taxon>
        <taxon>Tissierellales</taxon>
        <taxon>Peptoniphilaceae</taxon>
        <taxon>Peptoniphilus</taxon>
    </lineage>
</organism>
<dbReference type="EMBL" id="ADDO01000010">
    <property type="protein sequence ID" value="EFA90751.1"/>
    <property type="molecule type" value="Genomic_DNA"/>
</dbReference>
<evidence type="ECO:0000313" key="2">
    <source>
        <dbReference type="Proteomes" id="UP000005711"/>
    </source>
</evidence>
<accession>D1VRS7</accession>
<protein>
    <submittedName>
        <fullName evidence="1">Uncharacterized protein</fullName>
    </submittedName>
</protein>
<dbReference type="RefSeq" id="WP_004823805.1">
    <property type="nucleotide sequence ID" value="NZ_ADDO01000010.1"/>
</dbReference>
<dbReference type="Proteomes" id="UP000005711">
    <property type="component" value="Unassembled WGS sequence"/>
</dbReference>
<sequence>MLKLKNVEKMVDDLNTLRSQYLEKFDDYFPNIGISKEYEKEIILNCLSKGKDAYELGYFNLEDCY</sequence>
<dbReference type="AlphaFoldDB" id="D1VRS7"/>
<proteinExistence type="predicted"/>
<comment type="caution">
    <text evidence="1">The sequence shown here is derived from an EMBL/GenBank/DDBJ whole genome shotgun (WGS) entry which is preliminary data.</text>
</comment>
<evidence type="ECO:0000313" key="1">
    <source>
        <dbReference type="EMBL" id="EFA90751.1"/>
    </source>
</evidence>
<reference evidence="1 2" key="1">
    <citation type="submission" date="2009-12" db="EMBL/GenBank/DDBJ databases">
        <title>Genome Sequence of Peptoniphilus lacrimalis 315-B.</title>
        <authorList>
            <person name="Durkin A.S."/>
            <person name="Madupu R."/>
            <person name="Torralba M."/>
            <person name="Methe B."/>
            <person name="Sutton G."/>
            <person name="Strausberg R.L."/>
            <person name="Nelson K.E."/>
        </authorList>
    </citation>
    <scope>NUCLEOTIDE SEQUENCE [LARGE SCALE GENOMIC DNA]</scope>
    <source>
        <strain evidence="1 2">315-B</strain>
    </source>
</reference>
<gene>
    <name evidence="1" type="ORF">HMPREF0628_0226</name>
</gene>
<keyword evidence="2" id="KW-1185">Reference proteome</keyword>
<name>D1VRS7_9FIRM</name>